<dbReference type="OrthoDB" id="25896at2759"/>
<dbReference type="EMBL" id="NJES01000377">
    <property type="protein sequence ID" value="PHH72985.1"/>
    <property type="molecule type" value="Genomic_DNA"/>
</dbReference>
<dbReference type="GO" id="GO:0003924">
    <property type="term" value="F:GTPase activity"/>
    <property type="evidence" value="ECO:0007669"/>
    <property type="project" value="InterPro"/>
</dbReference>
<dbReference type="AlphaFoldDB" id="A0A2C5YTY3"/>
<protein>
    <submittedName>
        <fullName evidence="1">Uncharacterized protein</fullName>
    </submittedName>
</protein>
<dbReference type="InterPro" id="IPR001806">
    <property type="entry name" value="Small_GTPase"/>
</dbReference>
<reference evidence="1 2" key="1">
    <citation type="submission" date="2017-06" db="EMBL/GenBank/DDBJ databases">
        <title>Ant-infecting Ophiocordyceps genomes reveal a high diversity of potential behavioral manipulation genes and a possible major role for enterotoxins.</title>
        <authorList>
            <person name="De Bekker C."/>
            <person name="Evans H.C."/>
            <person name="Brachmann A."/>
            <person name="Hughes D.P."/>
        </authorList>
    </citation>
    <scope>NUCLEOTIDE SEQUENCE [LARGE SCALE GENOMIC DNA]</scope>
    <source>
        <strain evidence="1 2">Map16</strain>
    </source>
</reference>
<evidence type="ECO:0000313" key="2">
    <source>
        <dbReference type="Proteomes" id="UP000226431"/>
    </source>
</evidence>
<dbReference type="GO" id="GO:0005525">
    <property type="term" value="F:GTP binding"/>
    <property type="evidence" value="ECO:0007669"/>
    <property type="project" value="InterPro"/>
</dbReference>
<evidence type="ECO:0000313" key="1">
    <source>
        <dbReference type="EMBL" id="PHH72985.1"/>
    </source>
</evidence>
<dbReference type="SUPFAM" id="SSF52540">
    <property type="entry name" value="P-loop containing nucleoside triphosphate hydrolases"/>
    <property type="match status" value="1"/>
</dbReference>
<keyword evidence="2" id="KW-1185">Reference proteome</keyword>
<dbReference type="Proteomes" id="UP000226431">
    <property type="component" value="Unassembled WGS sequence"/>
</dbReference>
<dbReference type="STRING" id="2004952.A0A2C5YTY3"/>
<organism evidence="1 2">
    <name type="scientific">Ophiocordyceps camponoti-rufipedis</name>
    <dbReference type="NCBI Taxonomy" id="2004952"/>
    <lineage>
        <taxon>Eukaryota</taxon>
        <taxon>Fungi</taxon>
        <taxon>Dikarya</taxon>
        <taxon>Ascomycota</taxon>
        <taxon>Pezizomycotina</taxon>
        <taxon>Sordariomycetes</taxon>
        <taxon>Hypocreomycetidae</taxon>
        <taxon>Hypocreales</taxon>
        <taxon>Ophiocordycipitaceae</taxon>
        <taxon>Ophiocordyceps</taxon>
    </lineage>
</organism>
<dbReference type="Pfam" id="PF00071">
    <property type="entry name" value="Ras"/>
    <property type="match status" value="1"/>
</dbReference>
<sequence>MRQPLYRVQIRHARGILKLGHDRLSEIDGLFGVRFVGGPDETSDLNLCFDIGSKVSMITIVQWWIRARDKGFSTATQLFNPMVHLVGNKSDIRQSCPGGTANCPGGLFHSCCVTVAEATATARSIQADRYVECSALTGDGMETVLDESVAEATRRVISRAVTRGQRHRNRG</sequence>
<dbReference type="Gene3D" id="3.40.50.300">
    <property type="entry name" value="P-loop containing nucleotide triphosphate hydrolases"/>
    <property type="match status" value="1"/>
</dbReference>
<gene>
    <name evidence="1" type="ORF">CDD80_4106</name>
</gene>
<proteinExistence type="predicted"/>
<accession>A0A2C5YTY3</accession>
<comment type="caution">
    <text evidence="1">The sequence shown here is derived from an EMBL/GenBank/DDBJ whole genome shotgun (WGS) entry which is preliminary data.</text>
</comment>
<dbReference type="InterPro" id="IPR027417">
    <property type="entry name" value="P-loop_NTPase"/>
</dbReference>
<name>A0A2C5YTY3_9HYPO</name>